<gene>
    <name evidence="1" type="ORF">AVEN_123466_1</name>
</gene>
<dbReference type="AlphaFoldDB" id="A0A4Y2UV72"/>
<name>A0A4Y2UV72_ARAVE</name>
<evidence type="ECO:0000313" key="2">
    <source>
        <dbReference type="Proteomes" id="UP000499080"/>
    </source>
</evidence>
<keyword evidence="2" id="KW-1185">Reference proteome</keyword>
<proteinExistence type="predicted"/>
<dbReference type="EMBL" id="BGPR01040031">
    <property type="protein sequence ID" value="GBO16101.1"/>
    <property type="molecule type" value="Genomic_DNA"/>
</dbReference>
<protein>
    <submittedName>
        <fullName evidence="1">Uncharacterized protein</fullName>
    </submittedName>
</protein>
<accession>A0A4Y2UV72</accession>
<evidence type="ECO:0000313" key="1">
    <source>
        <dbReference type="EMBL" id="GBO16101.1"/>
    </source>
</evidence>
<dbReference type="Proteomes" id="UP000499080">
    <property type="component" value="Unassembled WGS sequence"/>
</dbReference>
<organism evidence="1 2">
    <name type="scientific">Araneus ventricosus</name>
    <name type="common">Orbweaver spider</name>
    <name type="synonym">Epeira ventricosa</name>
    <dbReference type="NCBI Taxonomy" id="182803"/>
    <lineage>
        <taxon>Eukaryota</taxon>
        <taxon>Metazoa</taxon>
        <taxon>Ecdysozoa</taxon>
        <taxon>Arthropoda</taxon>
        <taxon>Chelicerata</taxon>
        <taxon>Arachnida</taxon>
        <taxon>Araneae</taxon>
        <taxon>Araneomorphae</taxon>
        <taxon>Entelegynae</taxon>
        <taxon>Araneoidea</taxon>
        <taxon>Araneidae</taxon>
        <taxon>Araneus</taxon>
    </lineage>
</organism>
<comment type="caution">
    <text evidence="1">The sequence shown here is derived from an EMBL/GenBank/DDBJ whole genome shotgun (WGS) entry which is preliminary data.</text>
</comment>
<reference evidence="1 2" key="1">
    <citation type="journal article" date="2019" name="Sci. Rep.">
        <title>Orb-weaving spider Araneus ventricosus genome elucidates the spidroin gene catalogue.</title>
        <authorList>
            <person name="Kono N."/>
            <person name="Nakamura H."/>
            <person name="Ohtoshi R."/>
            <person name="Moran D.A.P."/>
            <person name="Shinohara A."/>
            <person name="Yoshida Y."/>
            <person name="Fujiwara M."/>
            <person name="Mori M."/>
            <person name="Tomita M."/>
            <person name="Arakawa K."/>
        </authorList>
    </citation>
    <scope>NUCLEOTIDE SEQUENCE [LARGE SCALE GENOMIC DNA]</scope>
</reference>
<sequence>MSPVNHYFVLSLLTTTDHPRLTLGYGDKVLTSSSEGSRFETRFQRRTTAKASLVQVKAVRIKCPSTVVARKFGEGVPAQVSTLSSTAVQNYDVCPKVSLV</sequence>